<dbReference type="GO" id="GO:0004074">
    <property type="term" value="F:biliverdin reductase [NAD(P)H] activity"/>
    <property type="evidence" value="ECO:0007669"/>
    <property type="project" value="TreeGrafter"/>
</dbReference>
<evidence type="ECO:0000259" key="2">
    <source>
        <dbReference type="Pfam" id="PF13460"/>
    </source>
</evidence>
<sequence length="273" mass="29339">MSDLSVLVLGGSKNIGYYAAVRLLAAGATVTFLLRNATVFDQDPVLQNAIMKGKARLVKGDALKKDDVAHAWAEAGKDAPVGVLLSTVGGAPKVSLTKGVVLDPPNIVTQCVFNILCTMPKDAPQPRMVFVSSSGLTKRSHASIPVLLKPMYSYLLAGPHRDKMGQERVLSYCAGLPWDEGEAEPAEEIMGVKWQEREGLPAADSLKKVPVVRPALLTDGECEADKGKAKSYRVSEAELGGYTVSRKDVGHFIAKALLSEWDQYEGKIVNVGY</sequence>
<comment type="similarity">
    <text evidence="1">Belongs to the avfA family.</text>
</comment>
<dbReference type="InterPro" id="IPR036291">
    <property type="entry name" value="NAD(P)-bd_dom_sf"/>
</dbReference>
<dbReference type="Pfam" id="PF13460">
    <property type="entry name" value="NAD_binding_10"/>
    <property type="match status" value="1"/>
</dbReference>
<dbReference type="SUPFAM" id="SSF51735">
    <property type="entry name" value="NAD(P)-binding Rossmann-fold domains"/>
    <property type="match status" value="1"/>
</dbReference>
<evidence type="ECO:0000313" key="4">
    <source>
        <dbReference type="Proteomes" id="UP000320762"/>
    </source>
</evidence>
<dbReference type="Proteomes" id="UP000320762">
    <property type="component" value="Unassembled WGS sequence"/>
</dbReference>
<organism evidence="3 4">
    <name type="scientific">Schizophyllum amplum</name>
    <dbReference type="NCBI Taxonomy" id="97359"/>
    <lineage>
        <taxon>Eukaryota</taxon>
        <taxon>Fungi</taxon>
        <taxon>Dikarya</taxon>
        <taxon>Basidiomycota</taxon>
        <taxon>Agaricomycotina</taxon>
        <taxon>Agaricomycetes</taxon>
        <taxon>Agaricomycetidae</taxon>
        <taxon>Agaricales</taxon>
        <taxon>Schizophyllaceae</taxon>
        <taxon>Schizophyllum</taxon>
    </lineage>
</organism>
<proteinExistence type="inferred from homology"/>
<feature type="domain" description="NAD(P)-binding" evidence="2">
    <location>
        <begin position="10"/>
        <end position="172"/>
    </location>
</feature>
<evidence type="ECO:0000256" key="1">
    <source>
        <dbReference type="ARBA" id="ARBA00038376"/>
    </source>
</evidence>
<dbReference type="InterPro" id="IPR051606">
    <property type="entry name" value="Polyketide_Oxido-like"/>
</dbReference>
<name>A0A550CSX8_9AGAR</name>
<dbReference type="Gene3D" id="3.40.50.720">
    <property type="entry name" value="NAD(P)-binding Rossmann-like Domain"/>
    <property type="match status" value="1"/>
</dbReference>
<protein>
    <recommendedName>
        <fullName evidence="2">NAD(P)-binding domain-containing protein</fullName>
    </recommendedName>
</protein>
<evidence type="ECO:0000313" key="3">
    <source>
        <dbReference type="EMBL" id="TRM67898.1"/>
    </source>
</evidence>
<dbReference type="InterPro" id="IPR016040">
    <property type="entry name" value="NAD(P)-bd_dom"/>
</dbReference>
<dbReference type="STRING" id="97359.A0A550CSX8"/>
<reference evidence="3 4" key="1">
    <citation type="journal article" date="2019" name="New Phytol.">
        <title>Comparative genomics reveals unique wood-decay strategies and fruiting body development in the Schizophyllaceae.</title>
        <authorList>
            <person name="Almasi E."/>
            <person name="Sahu N."/>
            <person name="Krizsan K."/>
            <person name="Balint B."/>
            <person name="Kovacs G.M."/>
            <person name="Kiss B."/>
            <person name="Cseklye J."/>
            <person name="Drula E."/>
            <person name="Henrissat B."/>
            <person name="Nagy I."/>
            <person name="Chovatia M."/>
            <person name="Adam C."/>
            <person name="LaButti K."/>
            <person name="Lipzen A."/>
            <person name="Riley R."/>
            <person name="Grigoriev I.V."/>
            <person name="Nagy L.G."/>
        </authorList>
    </citation>
    <scope>NUCLEOTIDE SEQUENCE [LARGE SCALE GENOMIC DNA]</scope>
    <source>
        <strain evidence="3 4">NL-1724</strain>
    </source>
</reference>
<dbReference type="AlphaFoldDB" id="A0A550CSX8"/>
<dbReference type="EMBL" id="VDMD01000002">
    <property type="protein sequence ID" value="TRM67898.1"/>
    <property type="molecule type" value="Genomic_DNA"/>
</dbReference>
<keyword evidence="4" id="KW-1185">Reference proteome</keyword>
<accession>A0A550CSX8</accession>
<dbReference type="PANTHER" id="PTHR43355">
    <property type="entry name" value="FLAVIN REDUCTASE (NADPH)"/>
    <property type="match status" value="1"/>
</dbReference>
<gene>
    <name evidence="3" type="ORF">BD626DRAFT_395349</name>
</gene>
<comment type="caution">
    <text evidence="3">The sequence shown here is derived from an EMBL/GenBank/DDBJ whole genome shotgun (WGS) entry which is preliminary data.</text>
</comment>
<dbReference type="OrthoDB" id="63935at2759"/>
<dbReference type="PANTHER" id="PTHR43355:SF2">
    <property type="entry name" value="FLAVIN REDUCTASE (NADPH)"/>
    <property type="match status" value="1"/>
</dbReference>
<dbReference type="GO" id="GO:0042602">
    <property type="term" value="F:riboflavin reductase (NADPH) activity"/>
    <property type="evidence" value="ECO:0007669"/>
    <property type="project" value="TreeGrafter"/>
</dbReference>